<protein>
    <submittedName>
        <fullName evidence="1">Uncharacterized protein</fullName>
    </submittedName>
</protein>
<dbReference type="AlphaFoldDB" id="A0AAX6HY04"/>
<reference evidence="1" key="2">
    <citation type="submission" date="2023-04" db="EMBL/GenBank/DDBJ databases">
        <authorList>
            <person name="Bruccoleri R.E."/>
            <person name="Oakeley E.J."/>
            <person name="Faust A.-M."/>
            <person name="Dessus-Babus S."/>
            <person name="Altorfer M."/>
            <person name="Burckhardt D."/>
            <person name="Oertli M."/>
            <person name="Naumann U."/>
            <person name="Petersen F."/>
            <person name="Wong J."/>
        </authorList>
    </citation>
    <scope>NUCLEOTIDE SEQUENCE</scope>
    <source>
        <strain evidence="1">GSM-AAB239-AS_SAM_17_03QT</strain>
        <tissue evidence="1">Leaf</tissue>
    </source>
</reference>
<evidence type="ECO:0000313" key="2">
    <source>
        <dbReference type="Proteomes" id="UP001140949"/>
    </source>
</evidence>
<evidence type="ECO:0000313" key="1">
    <source>
        <dbReference type="EMBL" id="KAJ6845678.1"/>
    </source>
</evidence>
<reference evidence="1" key="1">
    <citation type="journal article" date="2023" name="GigaByte">
        <title>Genome assembly of the bearded iris, Iris pallida Lam.</title>
        <authorList>
            <person name="Bruccoleri R.E."/>
            <person name="Oakeley E.J."/>
            <person name="Faust A.M.E."/>
            <person name="Altorfer M."/>
            <person name="Dessus-Babus S."/>
            <person name="Burckhardt D."/>
            <person name="Oertli M."/>
            <person name="Naumann U."/>
            <person name="Petersen F."/>
            <person name="Wong J."/>
        </authorList>
    </citation>
    <scope>NUCLEOTIDE SEQUENCE</scope>
    <source>
        <strain evidence="1">GSM-AAB239-AS_SAM_17_03QT</strain>
    </source>
</reference>
<proteinExistence type="predicted"/>
<name>A0AAX6HY04_IRIPA</name>
<keyword evidence="2" id="KW-1185">Reference proteome</keyword>
<dbReference type="Proteomes" id="UP001140949">
    <property type="component" value="Unassembled WGS sequence"/>
</dbReference>
<organism evidence="1 2">
    <name type="scientific">Iris pallida</name>
    <name type="common">Sweet iris</name>
    <dbReference type="NCBI Taxonomy" id="29817"/>
    <lineage>
        <taxon>Eukaryota</taxon>
        <taxon>Viridiplantae</taxon>
        <taxon>Streptophyta</taxon>
        <taxon>Embryophyta</taxon>
        <taxon>Tracheophyta</taxon>
        <taxon>Spermatophyta</taxon>
        <taxon>Magnoliopsida</taxon>
        <taxon>Liliopsida</taxon>
        <taxon>Asparagales</taxon>
        <taxon>Iridaceae</taxon>
        <taxon>Iridoideae</taxon>
        <taxon>Irideae</taxon>
        <taxon>Iris</taxon>
    </lineage>
</organism>
<accession>A0AAX6HY04</accession>
<gene>
    <name evidence="1" type="ORF">M6B38_286600</name>
</gene>
<comment type="caution">
    <text evidence="1">The sequence shown here is derived from an EMBL/GenBank/DDBJ whole genome shotgun (WGS) entry which is preliminary data.</text>
</comment>
<sequence>MLYYSRTSKARQDTLHVCLRMMFHLYGPEPEARIELCLRIDLEVQSYS</sequence>
<dbReference type="EMBL" id="JANAVB010005999">
    <property type="protein sequence ID" value="KAJ6845678.1"/>
    <property type="molecule type" value="Genomic_DNA"/>
</dbReference>